<reference evidence="1" key="1">
    <citation type="journal article" date="2015" name="Nature">
        <title>Complex archaea that bridge the gap between prokaryotes and eukaryotes.</title>
        <authorList>
            <person name="Spang A."/>
            <person name="Saw J.H."/>
            <person name="Jorgensen S.L."/>
            <person name="Zaremba-Niedzwiedzka K."/>
            <person name="Martijn J."/>
            <person name="Lind A.E."/>
            <person name="van Eijk R."/>
            <person name="Schleper C."/>
            <person name="Guy L."/>
            <person name="Ettema T.J."/>
        </authorList>
    </citation>
    <scope>NUCLEOTIDE SEQUENCE</scope>
</reference>
<evidence type="ECO:0000313" key="1">
    <source>
        <dbReference type="EMBL" id="KKK93783.1"/>
    </source>
</evidence>
<organism evidence="1">
    <name type="scientific">marine sediment metagenome</name>
    <dbReference type="NCBI Taxonomy" id="412755"/>
    <lineage>
        <taxon>unclassified sequences</taxon>
        <taxon>metagenomes</taxon>
        <taxon>ecological metagenomes</taxon>
    </lineage>
</organism>
<dbReference type="Pfam" id="PF05565">
    <property type="entry name" value="Sipho_Gp157"/>
    <property type="match status" value="1"/>
</dbReference>
<evidence type="ECO:0008006" key="2">
    <source>
        <dbReference type="Google" id="ProtNLM"/>
    </source>
</evidence>
<protein>
    <recommendedName>
        <fullName evidence="2">Siphovirus Gp157 family protein</fullName>
    </recommendedName>
</protein>
<sequence length="161" mass="18672">MKLYEISNDYIELLQAADADESIRDALDDTLEVLGSDFDQKAVNVAKYILNVQAESEAIKKAEQSMKDRRLTLDKKVLWLKRYVREQMEKLEKSKVWCPEFELKIKRNPPSLVIRDEDLVPKRFKQIVKVVSIDKGSIKEFMKSGDVPGCSLEHSNRLEIK</sequence>
<proteinExistence type="predicted"/>
<dbReference type="InterPro" id="IPR008840">
    <property type="entry name" value="Sipho_Gp157"/>
</dbReference>
<dbReference type="AlphaFoldDB" id="A0A0F8ZIY8"/>
<dbReference type="EMBL" id="LAZR01047627">
    <property type="protein sequence ID" value="KKK93783.1"/>
    <property type="molecule type" value="Genomic_DNA"/>
</dbReference>
<accession>A0A0F8ZIY8</accession>
<comment type="caution">
    <text evidence="1">The sequence shown here is derived from an EMBL/GenBank/DDBJ whole genome shotgun (WGS) entry which is preliminary data.</text>
</comment>
<gene>
    <name evidence="1" type="ORF">LCGC14_2689450</name>
</gene>
<name>A0A0F8ZIY8_9ZZZZ</name>